<evidence type="ECO:0000313" key="2">
    <source>
        <dbReference type="EMBL" id="KAG1889655.1"/>
    </source>
</evidence>
<dbReference type="Pfam" id="PF01926">
    <property type="entry name" value="MMR_HSR1"/>
    <property type="match status" value="1"/>
</dbReference>
<keyword evidence="2" id="KW-0378">Hydrolase</keyword>
<dbReference type="Proteomes" id="UP001195769">
    <property type="component" value="Unassembled WGS sequence"/>
</dbReference>
<accession>A0AAD4DQA6</accession>
<protein>
    <submittedName>
        <fullName evidence="2">P-loop containing nucleoside triphosphate hydrolase protein</fullName>
    </submittedName>
</protein>
<dbReference type="GO" id="GO:0016787">
    <property type="term" value="F:hydrolase activity"/>
    <property type="evidence" value="ECO:0007669"/>
    <property type="project" value="UniProtKB-KW"/>
</dbReference>
<dbReference type="GeneID" id="64659499"/>
<keyword evidence="3" id="KW-1185">Reference proteome</keyword>
<dbReference type="AlphaFoldDB" id="A0AAD4DQA6"/>
<dbReference type="SUPFAM" id="SSF52540">
    <property type="entry name" value="P-loop containing nucleoside triphosphate hydrolases"/>
    <property type="match status" value="1"/>
</dbReference>
<proteinExistence type="predicted"/>
<dbReference type="CDD" id="cd00882">
    <property type="entry name" value="Ras_like_GTPase"/>
    <property type="match status" value="1"/>
</dbReference>
<sequence length="207" mass="23300">MCSKLESRTSRNVVIIGHSGVGKSSLINMLCPSADAPVSNDVFGCTTTERAYLCDLGRQQSCMVHDTIGLEEGSWGFLWAPKAERRLKSYLKKSKPHLVVYCMPGVRRYLKKSYGRSFNKFKSMAGKVPIVVVVNHLEDSRHSEDWWSANLDVLRKIGIPESTQHACVTTLPEVDFMYEIYGSSKRGIYDSSREAVKALIMNNLPQY</sequence>
<reference evidence="2" key="1">
    <citation type="journal article" date="2020" name="New Phytol.">
        <title>Comparative genomics reveals dynamic genome evolution in host specialist ectomycorrhizal fungi.</title>
        <authorList>
            <person name="Lofgren L.A."/>
            <person name="Nguyen N.H."/>
            <person name="Vilgalys R."/>
            <person name="Ruytinx J."/>
            <person name="Liao H.L."/>
            <person name="Branco S."/>
            <person name="Kuo A."/>
            <person name="LaButti K."/>
            <person name="Lipzen A."/>
            <person name="Andreopoulos W."/>
            <person name="Pangilinan J."/>
            <person name="Riley R."/>
            <person name="Hundley H."/>
            <person name="Na H."/>
            <person name="Barry K."/>
            <person name="Grigoriev I.V."/>
            <person name="Stajich J.E."/>
            <person name="Kennedy P.G."/>
        </authorList>
    </citation>
    <scope>NUCLEOTIDE SEQUENCE</scope>
    <source>
        <strain evidence="2">FC203</strain>
    </source>
</reference>
<comment type="caution">
    <text evidence="2">The sequence shown here is derived from an EMBL/GenBank/DDBJ whole genome shotgun (WGS) entry which is preliminary data.</text>
</comment>
<evidence type="ECO:0000313" key="3">
    <source>
        <dbReference type="Proteomes" id="UP001195769"/>
    </source>
</evidence>
<organism evidence="2 3">
    <name type="scientific">Suillus fuscotomentosus</name>
    <dbReference type="NCBI Taxonomy" id="1912939"/>
    <lineage>
        <taxon>Eukaryota</taxon>
        <taxon>Fungi</taxon>
        <taxon>Dikarya</taxon>
        <taxon>Basidiomycota</taxon>
        <taxon>Agaricomycotina</taxon>
        <taxon>Agaricomycetes</taxon>
        <taxon>Agaricomycetidae</taxon>
        <taxon>Boletales</taxon>
        <taxon>Suillineae</taxon>
        <taxon>Suillaceae</taxon>
        <taxon>Suillus</taxon>
    </lineage>
</organism>
<dbReference type="EMBL" id="JABBWK010000155">
    <property type="protein sequence ID" value="KAG1889655.1"/>
    <property type="molecule type" value="Genomic_DNA"/>
</dbReference>
<gene>
    <name evidence="2" type="ORF">F5891DRAFT_1154587</name>
</gene>
<name>A0AAD4DQA6_9AGAM</name>
<dbReference type="InterPro" id="IPR027417">
    <property type="entry name" value="P-loop_NTPase"/>
</dbReference>
<feature type="domain" description="G" evidence="1">
    <location>
        <begin position="12"/>
        <end position="135"/>
    </location>
</feature>
<dbReference type="InterPro" id="IPR006073">
    <property type="entry name" value="GTP-bd"/>
</dbReference>
<dbReference type="GO" id="GO:0005525">
    <property type="term" value="F:GTP binding"/>
    <property type="evidence" value="ECO:0007669"/>
    <property type="project" value="InterPro"/>
</dbReference>
<dbReference type="Gene3D" id="3.40.50.300">
    <property type="entry name" value="P-loop containing nucleotide triphosphate hydrolases"/>
    <property type="match status" value="1"/>
</dbReference>
<dbReference type="RefSeq" id="XP_041217516.1">
    <property type="nucleotide sequence ID" value="XM_041365201.1"/>
</dbReference>
<evidence type="ECO:0000259" key="1">
    <source>
        <dbReference type="Pfam" id="PF01926"/>
    </source>
</evidence>